<dbReference type="SUPFAM" id="SSF55271">
    <property type="entry name" value="DNA repair protein MutS, domain I"/>
    <property type="match status" value="1"/>
</dbReference>
<dbReference type="InterPro" id="IPR017261">
    <property type="entry name" value="DNA_mismatch_repair_MutS/MSH"/>
</dbReference>
<dbReference type="PANTHER" id="PTHR11361">
    <property type="entry name" value="DNA MISMATCH REPAIR PROTEIN MUTS FAMILY MEMBER"/>
    <property type="match status" value="1"/>
</dbReference>
<dbReference type="CDD" id="cd03284">
    <property type="entry name" value="ABC_MutS1"/>
    <property type="match status" value="1"/>
</dbReference>
<dbReference type="HAMAP" id="MF_00096">
    <property type="entry name" value="MutS"/>
    <property type="match status" value="1"/>
</dbReference>
<dbReference type="Pfam" id="PF05188">
    <property type="entry name" value="MutS_II"/>
    <property type="match status" value="1"/>
</dbReference>
<dbReference type="SUPFAM" id="SSF48334">
    <property type="entry name" value="DNA repair protein MutS, domain III"/>
    <property type="match status" value="1"/>
</dbReference>
<dbReference type="EMBL" id="WTYO01000003">
    <property type="protein sequence ID" value="MXO68676.1"/>
    <property type="molecule type" value="Genomic_DNA"/>
</dbReference>
<dbReference type="SMART" id="SM00533">
    <property type="entry name" value="MUTSd"/>
    <property type="match status" value="1"/>
</dbReference>
<dbReference type="InterPro" id="IPR007860">
    <property type="entry name" value="DNA_mmatch_repair_MutS_con_dom"/>
</dbReference>
<dbReference type="Gene3D" id="3.40.50.300">
    <property type="entry name" value="P-loop containing nucleotide triphosphate hydrolases"/>
    <property type="match status" value="1"/>
</dbReference>
<keyword evidence="13" id="KW-1185">Reference proteome</keyword>
<comment type="function">
    <text evidence="8 9">This protein is involved in the repair of mismatches in DNA. It is possible that it carries out the mismatch recognition step. This protein has a weak ATPase activity.</text>
</comment>
<comment type="caution">
    <text evidence="12">The sequence shown here is derived from an EMBL/GenBank/DDBJ whole genome shotgun (WGS) entry which is preliminary data.</text>
</comment>
<keyword evidence="3 9" id="KW-0547">Nucleotide-binding</keyword>
<evidence type="ECO:0000256" key="4">
    <source>
        <dbReference type="ARBA" id="ARBA00022763"/>
    </source>
</evidence>
<evidence type="ECO:0000256" key="6">
    <source>
        <dbReference type="ARBA" id="ARBA00023125"/>
    </source>
</evidence>
<evidence type="ECO:0000256" key="7">
    <source>
        <dbReference type="ARBA" id="ARBA00023204"/>
    </source>
</evidence>
<dbReference type="InterPro" id="IPR007696">
    <property type="entry name" value="DNA_mismatch_repair_MutS_core"/>
</dbReference>
<dbReference type="PANTHER" id="PTHR11361:SF34">
    <property type="entry name" value="DNA MISMATCH REPAIR PROTEIN MSH1, MITOCHONDRIAL"/>
    <property type="match status" value="1"/>
</dbReference>
<dbReference type="Pfam" id="PF00488">
    <property type="entry name" value="MutS_V"/>
    <property type="match status" value="1"/>
</dbReference>
<dbReference type="InterPro" id="IPR016151">
    <property type="entry name" value="DNA_mismatch_repair_MutS_N"/>
</dbReference>
<gene>
    <name evidence="9 12" type="primary">mutS</name>
    <name evidence="12" type="ORF">GRI72_07535</name>
</gene>
<dbReference type="Pfam" id="PF05190">
    <property type="entry name" value="MutS_IV"/>
    <property type="match status" value="1"/>
</dbReference>
<dbReference type="Proteomes" id="UP000444401">
    <property type="component" value="Unassembled WGS sequence"/>
</dbReference>
<evidence type="ECO:0000256" key="1">
    <source>
        <dbReference type="ARBA" id="ARBA00006271"/>
    </source>
</evidence>
<dbReference type="InterPro" id="IPR007861">
    <property type="entry name" value="DNA_mismatch_repair_MutS_clamp"/>
</dbReference>
<dbReference type="InterPro" id="IPR007695">
    <property type="entry name" value="DNA_mismatch_repair_MutS-lik_N"/>
</dbReference>
<evidence type="ECO:0000256" key="8">
    <source>
        <dbReference type="ARBA" id="ARBA00024647"/>
    </source>
</evidence>
<dbReference type="InterPro" id="IPR036678">
    <property type="entry name" value="MutS_con_dom_sf"/>
</dbReference>
<keyword evidence="7 9" id="KW-0234">DNA repair</keyword>
<dbReference type="PIRSF" id="PIRSF037677">
    <property type="entry name" value="DNA_mis_repair_Msh6"/>
    <property type="match status" value="1"/>
</dbReference>
<evidence type="ECO:0000256" key="5">
    <source>
        <dbReference type="ARBA" id="ARBA00022840"/>
    </source>
</evidence>
<dbReference type="InterPro" id="IPR036187">
    <property type="entry name" value="DNA_mismatch_repair_MutS_sf"/>
</dbReference>
<evidence type="ECO:0000313" key="13">
    <source>
        <dbReference type="Proteomes" id="UP000444401"/>
    </source>
</evidence>
<keyword evidence="6 9" id="KW-0238">DNA-binding</keyword>
<protein>
    <recommendedName>
        <fullName evidence="2 9">DNA mismatch repair protein MutS</fullName>
    </recommendedName>
</protein>
<feature type="domain" description="DNA mismatch repair proteins mutS family" evidence="11">
    <location>
        <begin position="703"/>
        <end position="719"/>
    </location>
</feature>
<dbReference type="InterPro" id="IPR000432">
    <property type="entry name" value="DNA_mismatch_repair_MutS_C"/>
</dbReference>
<dbReference type="Gene3D" id="3.30.420.110">
    <property type="entry name" value="MutS, connector domain"/>
    <property type="match status" value="1"/>
</dbReference>
<keyword evidence="4 9" id="KW-0227">DNA damage</keyword>
<dbReference type="SUPFAM" id="SSF52540">
    <property type="entry name" value="P-loop containing nucleoside triphosphate hydrolases"/>
    <property type="match status" value="1"/>
</dbReference>
<keyword evidence="5 9" id="KW-0067">ATP-binding</keyword>
<evidence type="ECO:0000256" key="3">
    <source>
        <dbReference type="ARBA" id="ARBA00022741"/>
    </source>
</evidence>
<dbReference type="Pfam" id="PF01624">
    <property type="entry name" value="MutS_I"/>
    <property type="match status" value="1"/>
</dbReference>
<dbReference type="SUPFAM" id="SSF53150">
    <property type="entry name" value="DNA repair protein MutS, domain II"/>
    <property type="match status" value="1"/>
</dbReference>
<evidence type="ECO:0000256" key="10">
    <source>
        <dbReference type="RuleBase" id="RU003756"/>
    </source>
</evidence>
<dbReference type="InterPro" id="IPR045076">
    <property type="entry name" value="MutS"/>
</dbReference>
<organism evidence="12 13">
    <name type="scientific">Pelagerythrobacter marinus</name>
    <dbReference type="NCBI Taxonomy" id="538382"/>
    <lineage>
        <taxon>Bacteria</taxon>
        <taxon>Pseudomonadati</taxon>
        <taxon>Pseudomonadota</taxon>
        <taxon>Alphaproteobacteria</taxon>
        <taxon>Sphingomonadales</taxon>
        <taxon>Erythrobacteraceae</taxon>
        <taxon>Pelagerythrobacter</taxon>
    </lineage>
</organism>
<accession>A0ABW9UXI9</accession>
<sequence length="878" mass="93835">MAGKSTPMMEQYHALKREAGDCLLFYRMGDFFELFFDDARTAAGVLDIALTTRGEHGGEPVPMCGVPVHSAESYLARLIRAGCRVAIAEQVETPEEAKARARREGSPVSKALVRRDIVRFVTAGTLTEEALLEPRRANLLVAICDVRGKAGIAAIDISTGRMVLEDCDPARLGAAIARLAPSEVVIPEDWPADWGERPAGAIERARSDFASDGGERRLKDIHGVATLDGFGAFSRAMLAAAGGLIAYLDHAGRGRLPLLLPPVVRAGEAALAMDEATRASLEIVRSQQGGREGSLLAAIDRCATGAGARQLAEDLSAPLTDAAGIEARLALVGWFHADPVLRAELREVLRALPDIGRALGRIVAGRGSPRDLGQVRDGLAEARRIRDHLQARPDRPALLDALLPHLGGHGALVDLLQRALVPAPPTERQNGGFIAEGYDAGLDELRQTSGNARRAIAAMESRYREETGIAALKIRHNGVLGYFIEVPSKHADALMAPDSGFTHRQTMAGAVRFNSLGLHEEAARIAEAGGHALAAEEAHFEELTGAVAERRETIAETAAALARLDVAAGNAERAAEGDWCRPAIVEDRCLEIAGGRHPVVEAALARTGERFVANDCRLGDDDRLWLIGGPNMGGKSTFLRQNALIVLLAQAGCFVPAASARIGLVDRLFSRVGASDNLARGRSTFMVEMVETAAILAQASERSFVILDEVGRGTSTYDGLALAWAVVEAVHETLRCRCLFATHYHELSRLAETCEALSLHHVRAREWKGELVLLHELARGPADRSYGLAVARLAGVPEAVVARARAVLERLEKGRAETGGLAAGLGDLPLFAAATAVEEERVDSLRETLAALDVDALSPREALDTLYRLKQEAGSTKP</sequence>
<dbReference type="Gene3D" id="3.40.1170.10">
    <property type="entry name" value="DNA repair protein MutS, domain I"/>
    <property type="match status" value="1"/>
</dbReference>
<dbReference type="InterPro" id="IPR005748">
    <property type="entry name" value="DNA_mismatch_repair_MutS"/>
</dbReference>
<comment type="similarity">
    <text evidence="1 9 10">Belongs to the DNA mismatch repair MutS family.</text>
</comment>
<evidence type="ECO:0000259" key="11">
    <source>
        <dbReference type="PROSITE" id="PS00486"/>
    </source>
</evidence>
<dbReference type="Gene3D" id="1.10.1420.10">
    <property type="match status" value="2"/>
</dbReference>
<proteinExistence type="inferred from homology"/>
<reference evidence="12 13" key="1">
    <citation type="submission" date="2019-12" db="EMBL/GenBank/DDBJ databases">
        <title>Genomic-based taxomic classification of the family Erythrobacteraceae.</title>
        <authorList>
            <person name="Xu L."/>
        </authorList>
    </citation>
    <scope>NUCLEOTIDE SEQUENCE [LARGE SCALE GENOMIC DNA]</scope>
    <source>
        <strain evidence="12 13">H32</strain>
    </source>
</reference>
<dbReference type="InterPro" id="IPR027417">
    <property type="entry name" value="P-loop_NTPase"/>
</dbReference>
<evidence type="ECO:0000256" key="9">
    <source>
        <dbReference type="HAMAP-Rule" id="MF_00096"/>
    </source>
</evidence>
<dbReference type="SMART" id="SM00534">
    <property type="entry name" value="MUTSac"/>
    <property type="match status" value="1"/>
</dbReference>
<evidence type="ECO:0000256" key="2">
    <source>
        <dbReference type="ARBA" id="ARBA00021982"/>
    </source>
</evidence>
<dbReference type="RefSeq" id="WP_160733304.1">
    <property type="nucleotide sequence ID" value="NZ_WTYO01000003.1"/>
</dbReference>
<dbReference type="Pfam" id="PF05192">
    <property type="entry name" value="MutS_III"/>
    <property type="match status" value="1"/>
</dbReference>
<dbReference type="NCBIfam" id="TIGR01070">
    <property type="entry name" value="mutS1"/>
    <property type="match status" value="1"/>
</dbReference>
<name>A0ABW9UXI9_9SPHN</name>
<feature type="binding site" evidence="9">
    <location>
        <begin position="629"/>
        <end position="636"/>
    </location>
    <ligand>
        <name>ATP</name>
        <dbReference type="ChEBI" id="CHEBI:30616"/>
    </ligand>
</feature>
<dbReference type="Gene3D" id="6.10.140.430">
    <property type="match status" value="1"/>
</dbReference>
<evidence type="ECO:0000313" key="12">
    <source>
        <dbReference type="EMBL" id="MXO68676.1"/>
    </source>
</evidence>
<dbReference type="NCBIfam" id="NF003810">
    <property type="entry name" value="PRK05399.1"/>
    <property type="match status" value="1"/>
</dbReference>
<dbReference type="PROSITE" id="PS00486">
    <property type="entry name" value="DNA_MISMATCH_REPAIR_2"/>
    <property type="match status" value="1"/>
</dbReference>